<evidence type="ECO:0000313" key="14">
    <source>
        <dbReference type="Proteomes" id="UP001175261"/>
    </source>
</evidence>
<proteinExistence type="predicted"/>
<dbReference type="InterPro" id="IPR006195">
    <property type="entry name" value="aa-tRNA-synth_II"/>
</dbReference>
<evidence type="ECO:0000256" key="6">
    <source>
        <dbReference type="ARBA" id="ARBA00031113"/>
    </source>
</evidence>
<dbReference type="InterPro" id="IPR042103">
    <property type="entry name" value="SerRS_1_N_sf"/>
</dbReference>
<reference evidence="13" key="1">
    <citation type="submission" date="2022-10" db="EMBL/GenBank/DDBJ databases">
        <title>Determination and structural analysis of whole genome sequence of Sarocladium strictum F4-1.</title>
        <authorList>
            <person name="Hu L."/>
            <person name="Jiang Y."/>
        </authorList>
    </citation>
    <scope>NUCLEOTIDE SEQUENCE</scope>
    <source>
        <strain evidence="13">F4-1</strain>
    </source>
</reference>
<feature type="binding site" evidence="9">
    <location>
        <begin position="344"/>
        <end position="346"/>
    </location>
    <ligand>
        <name>ATP</name>
        <dbReference type="ChEBI" id="CHEBI:30616"/>
    </ligand>
</feature>
<dbReference type="PIRSF" id="PIRSF001529">
    <property type="entry name" value="Ser-tRNA-synth_IIa"/>
    <property type="match status" value="1"/>
</dbReference>
<dbReference type="EC" id="6.1.1.11" evidence="1"/>
<evidence type="ECO:0000256" key="9">
    <source>
        <dbReference type="PIRSR" id="PIRSR001529-2"/>
    </source>
</evidence>
<feature type="binding site" evidence="8">
    <location>
        <position position="313"/>
    </location>
    <ligand>
        <name>L-serine</name>
        <dbReference type="ChEBI" id="CHEBI:33384"/>
    </ligand>
</feature>
<keyword evidence="14" id="KW-1185">Reference proteome</keyword>
<feature type="domain" description="Aminoacyl-transfer RNA synthetases class-II family profile" evidence="12">
    <location>
        <begin position="258"/>
        <end position="505"/>
    </location>
</feature>
<sequence length="524" mass="57333">MTPKPHLTSPHHPSSWLTIKSHPQARKMNRITIQGLRCRRIHPRSAARYYSSPSRPSIAPKPILDMRHIRDNPELYAQTCRSRNYPNLASNPARILELHTRRQALQEDARSLRERANVLKKQLPQLKKEDPEGREVEQALQEAREIKTKLAGVEKEESEAMAEMEELALALPNLTSEETPPGADFKVLSYINSDDGNVALDHGGKGKAVSHVDIGTKLGILDFASAGTASGWGWYYLLGAGAMLEHALVAYALAVATRYGWTPVSPPSMVYSHISAACGFQPREPNGEQQVYALAQDERDRARGVPEMSLTGTSEIALAGMKANTTIAEADVPLKRVAASRCYRAEAGARGADTKGLYRVHEFTKVELFAWTPADGGATLDVFEEMLDMQTEILGSLGLTCRILEMPSHDLGASAARKIDVEAWFPSRAVGGTDEEAREAGWGEVTSASICTDYQTRRLGTRMRVGDGKLGFPWTVNGTALAVPRVLAALLEKGWEPSTGSVVVPEVLVPWMGGLKRIEGPSKK</sequence>
<feature type="binding site" evidence="8">
    <location>
        <position position="344"/>
    </location>
    <ligand>
        <name>L-serine</name>
        <dbReference type="ChEBI" id="CHEBI:33384"/>
    </ligand>
</feature>
<dbReference type="InterPro" id="IPR002317">
    <property type="entry name" value="Ser-tRNA-ligase_type_1"/>
</dbReference>
<evidence type="ECO:0000256" key="5">
    <source>
        <dbReference type="ARBA" id="ARBA00023146"/>
    </source>
</evidence>
<dbReference type="InterPro" id="IPR002314">
    <property type="entry name" value="aa-tRNA-synt_IIb"/>
</dbReference>
<dbReference type="Gene3D" id="1.10.287.40">
    <property type="entry name" value="Serine-tRNA synthetase, tRNA binding domain"/>
    <property type="match status" value="1"/>
</dbReference>
<protein>
    <recommendedName>
        <fullName evidence="1">serine--tRNA ligase</fullName>
        <ecNumber evidence="1">6.1.1.11</ecNumber>
    </recommendedName>
    <alternativeName>
        <fullName evidence="6">Seryl-tRNA synthetase</fullName>
    </alternativeName>
    <alternativeName>
        <fullName evidence="7">Seryl-tRNA(Ser) synthetase</fullName>
    </alternativeName>
</protein>
<name>A0AA39GH69_SARSR</name>
<dbReference type="GO" id="GO:0005524">
    <property type="term" value="F:ATP binding"/>
    <property type="evidence" value="ECO:0007669"/>
    <property type="project" value="UniProtKB-KW"/>
</dbReference>
<keyword evidence="2" id="KW-0436">Ligase</keyword>
<keyword evidence="10" id="KW-0175">Coiled coil</keyword>
<feature type="binding site" evidence="8">
    <location>
        <position position="367"/>
    </location>
    <ligand>
        <name>L-serine</name>
        <dbReference type="ChEBI" id="CHEBI:33384"/>
    </ligand>
</feature>
<evidence type="ECO:0000256" key="11">
    <source>
        <dbReference type="SAM" id="MobiDB-lite"/>
    </source>
</evidence>
<dbReference type="SUPFAM" id="SSF46589">
    <property type="entry name" value="tRNA-binding arm"/>
    <property type="match status" value="1"/>
</dbReference>
<comment type="caution">
    <text evidence="13">The sequence shown here is derived from an EMBL/GenBank/DDBJ whole genome shotgun (WGS) entry which is preliminary data.</text>
</comment>
<dbReference type="Pfam" id="PF00587">
    <property type="entry name" value="tRNA-synt_2b"/>
    <property type="match status" value="1"/>
</dbReference>
<dbReference type="InterPro" id="IPR045864">
    <property type="entry name" value="aa-tRNA-synth_II/BPL/LPL"/>
</dbReference>
<evidence type="ECO:0000256" key="8">
    <source>
        <dbReference type="PIRSR" id="PIRSR001529-1"/>
    </source>
</evidence>
<evidence type="ECO:0000256" key="2">
    <source>
        <dbReference type="ARBA" id="ARBA00022598"/>
    </source>
</evidence>
<dbReference type="PRINTS" id="PR00981">
    <property type="entry name" value="TRNASYNTHSER"/>
</dbReference>
<dbReference type="Pfam" id="PF02403">
    <property type="entry name" value="Seryl_tRNA_N"/>
    <property type="match status" value="1"/>
</dbReference>
<dbReference type="InterPro" id="IPR010978">
    <property type="entry name" value="tRNA-bd_arm"/>
</dbReference>
<evidence type="ECO:0000256" key="4">
    <source>
        <dbReference type="ARBA" id="ARBA00022840"/>
    </source>
</evidence>
<dbReference type="FunFam" id="3.30.930.10:FF:000069">
    <property type="entry name" value="Seryl-tRNA synthetase"/>
    <property type="match status" value="1"/>
</dbReference>
<keyword evidence="4 9" id="KW-0067">ATP-binding</keyword>
<evidence type="ECO:0000259" key="12">
    <source>
        <dbReference type="PROSITE" id="PS50862"/>
    </source>
</evidence>
<evidence type="ECO:0000256" key="3">
    <source>
        <dbReference type="ARBA" id="ARBA00022741"/>
    </source>
</evidence>
<dbReference type="Gene3D" id="3.30.930.10">
    <property type="entry name" value="Bira Bifunctional Protein, Domain 2"/>
    <property type="match status" value="1"/>
</dbReference>
<feature type="binding site" evidence="9">
    <location>
        <begin position="360"/>
        <end position="363"/>
    </location>
    <ligand>
        <name>ATP</name>
        <dbReference type="ChEBI" id="CHEBI:30616"/>
    </ligand>
</feature>
<dbReference type="PROSITE" id="PS50862">
    <property type="entry name" value="AA_TRNA_LIGASE_II"/>
    <property type="match status" value="1"/>
</dbReference>
<dbReference type="AlphaFoldDB" id="A0AA39GH69"/>
<feature type="binding site" evidence="9">
    <location>
        <begin position="444"/>
        <end position="447"/>
    </location>
    <ligand>
        <name>ATP</name>
        <dbReference type="ChEBI" id="CHEBI:30616"/>
    </ligand>
</feature>
<dbReference type="NCBIfam" id="TIGR00414">
    <property type="entry name" value="serS"/>
    <property type="match status" value="1"/>
</dbReference>
<evidence type="ECO:0000313" key="13">
    <source>
        <dbReference type="EMBL" id="KAK0386894.1"/>
    </source>
</evidence>
<dbReference type="Proteomes" id="UP001175261">
    <property type="component" value="Unassembled WGS sequence"/>
</dbReference>
<dbReference type="PANTHER" id="PTHR11778">
    <property type="entry name" value="SERYL-TRNA SYNTHETASE"/>
    <property type="match status" value="1"/>
</dbReference>
<evidence type="ECO:0000256" key="7">
    <source>
        <dbReference type="ARBA" id="ARBA00034892"/>
    </source>
</evidence>
<dbReference type="EMBL" id="JAPDFR010000004">
    <property type="protein sequence ID" value="KAK0386894.1"/>
    <property type="molecule type" value="Genomic_DNA"/>
</dbReference>
<feature type="site" description="Important for serine binding" evidence="8">
    <location>
        <position position="479"/>
    </location>
</feature>
<feature type="binding site" evidence="8">
    <location>
        <position position="477"/>
    </location>
    <ligand>
        <name>L-serine</name>
        <dbReference type="ChEBI" id="CHEBI:33384"/>
    </ligand>
</feature>
<dbReference type="GO" id="GO:0004828">
    <property type="term" value="F:serine-tRNA ligase activity"/>
    <property type="evidence" value="ECO:0007669"/>
    <property type="project" value="UniProtKB-EC"/>
</dbReference>
<dbReference type="SUPFAM" id="SSF55681">
    <property type="entry name" value="Class II aaRS and biotin synthetases"/>
    <property type="match status" value="1"/>
</dbReference>
<dbReference type="InterPro" id="IPR015866">
    <property type="entry name" value="Ser-tRNA-synth_1_N"/>
</dbReference>
<feature type="region of interest" description="Disordered" evidence="11">
    <location>
        <begin position="1"/>
        <end position="22"/>
    </location>
</feature>
<accession>A0AA39GH69</accession>
<gene>
    <name evidence="13" type="ORF">NLU13_5207</name>
</gene>
<evidence type="ECO:0000256" key="1">
    <source>
        <dbReference type="ARBA" id="ARBA00012840"/>
    </source>
</evidence>
<feature type="coiled-coil region" evidence="10">
    <location>
        <begin position="95"/>
        <end position="170"/>
    </location>
</feature>
<organism evidence="13 14">
    <name type="scientific">Sarocladium strictum</name>
    <name type="common">Black bundle disease fungus</name>
    <name type="synonym">Acremonium strictum</name>
    <dbReference type="NCBI Taxonomy" id="5046"/>
    <lineage>
        <taxon>Eukaryota</taxon>
        <taxon>Fungi</taxon>
        <taxon>Dikarya</taxon>
        <taxon>Ascomycota</taxon>
        <taxon>Pezizomycotina</taxon>
        <taxon>Sordariomycetes</taxon>
        <taxon>Hypocreomycetidae</taxon>
        <taxon>Hypocreales</taxon>
        <taxon>Sarocladiaceae</taxon>
        <taxon>Sarocladium</taxon>
    </lineage>
</organism>
<dbReference type="GO" id="GO:0006434">
    <property type="term" value="P:seryl-tRNA aminoacylation"/>
    <property type="evidence" value="ECO:0007669"/>
    <property type="project" value="InterPro"/>
</dbReference>
<keyword evidence="5" id="KW-0030">Aminoacyl-tRNA synthetase</keyword>
<keyword evidence="3" id="KW-0547">Nucleotide-binding</keyword>
<evidence type="ECO:0000256" key="10">
    <source>
        <dbReference type="SAM" id="Coils"/>
    </source>
</evidence>